<sequence length="264" mass="26832">MAEAPRVHDAAAEAHETVEELQEQLSAMAGRLERVHACTAALRRSGAAARTDRGVQAELCGRGAAGCAGPAPPPLAPDACDAPSPFFEFRPPRRRINWRRIHSASVPALAAGGGGAILSCLEDTAFGDVDGDSYFNLSEGNLRQLLRLCQLQLQYMHWQMRAREAAHRALEDGAAALAAGLAGLQRPGLGDVAAGLADLRGGVARLGAGGVASIVERAREEERGAAAAALADALGAARARADARHGVGVAGGCAGVGAAAAAGS</sequence>
<dbReference type="AlphaFoldDB" id="A0A2V0NRL6"/>
<dbReference type="EMBL" id="BDRX01000001">
    <property type="protein sequence ID" value="GBF87567.1"/>
    <property type="molecule type" value="Genomic_DNA"/>
</dbReference>
<proteinExistence type="predicted"/>
<evidence type="ECO:0008006" key="3">
    <source>
        <dbReference type="Google" id="ProtNLM"/>
    </source>
</evidence>
<evidence type="ECO:0000313" key="1">
    <source>
        <dbReference type="EMBL" id="GBF87567.1"/>
    </source>
</evidence>
<reference evidence="1 2" key="1">
    <citation type="journal article" date="2018" name="Sci. Rep.">
        <title>Raphidocelis subcapitata (=Pseudokirchneriella subcapitata) provides an insight into genome evolution and environmental adaptations in the Sphaeropleales.</title>
        <authorList>
            <person name="Suzuki S."/>
            <person name="Yamaguchi H."/>
            <person name="Nakajima N."/>
            <person name="Kawachi M."/>
        </authorList>
    </citation>
    <scope>NUCLEOTIDE SEQUENCE [LARGE SCALE GENOMIC DNA]</scope>
    <source>
        <strain evidence="1 2">NIES-35</strain>
    </source>
</reference>
<comment type="caution">
    <text evidence="1">The sequence shown here is derived from an EMBL/GenBank/DDBJ whole genome shotgun (WGS) entry which is preliminary data.</text>
</comment>
<dbReference type="InParanoid" id="A0A2V0NRL6"/>
<accession>A0A2V0NRL6</accession>
<organism evidence="1 2">
    <name type="scientific">Raphidocelis subcapitata</name>
    <dbReference type="NCBI Taxonomy" id="307507"/>
    <lineage>
        <taxon>Eukaryota</taxon>
        <taxon>Viridiplantae</taxon>
        <taxon>Chlorophyta</taxon>
        <taxon>core chlorophytes</taxon>
        <taxon>Chlorophyceae</taxon>
        <taxon>CS clade</taxon>
        <taxon>Sphaeropleales</taxon>
        <taxon>Selenastraceae</taxon>
        <taxon>Raphidocelis</taxon>
    </lineage>
</organism>
<keyword evidence="2" id="KW-1185">Reference proteome</keyword>
<gene>
    <name evidence="1" type="ORF">Rsub_00278</name>
</gene>
<protein>
    <recommendedName>
        <fullName evidence="3">Cilium assembly protein DZIP1 N-terminal domain-containing protein</fullName>
    </recommendedName>
</protein>
<name>A0A2V0NRL6_9CHLO</name>
<evidence type="ECO:0000313" key="2">
    <source>
        <dbReference type="Proteomes" id="UP000247498"/>
    </source>
</evidence>
<dbReference type="Proteomes" id="UP000247498">
    <property type="component" value="Unassembled WGS sequence"/>
</dbReference>